<dbReference type="InterPro" id="IPR043367">
    <property type="entry name" value="PLIP1/2/3"/>
</dbReference>
<protein>
    <submittedName>
        <fullName evidence="1">Uncharacterized protein</fullName>
    </submittedName>
</protein>
<dbReference type="AlphaFoldDB" id="J3L1Y6"/>
<dbReference type="STRING" id="4533.J3L1Y6"/>
<dbReference type="EnsemblPlants" id="OB01G32420.1">
    <property type="protein sequence ID" value="OB01G32420.1"/>
    <property type="gene ID" value="OB01G32420"/>
</dbReference>
<dbReference type="Gramene" id="OB01G32420.1">
    <property type="protein sequence ID" value="OB01G32420.1"/>
    <property type="gene ID" value="OB01G32420"/>
</dbReference>
<keyword evidence="2" id="KW-1185">Reference proteome</keyword>
<organism evidence="1">
    <name type="scientific">Oryza brachyantha</name>
    <name type="common">malo sina</name>
    <dbReference type="NCBI Taxonomy" id="4533"/>
    <lineage>
        <taxon>Eukaryota</taxon>
        <taxon>Viridiplantae</taxon>
        <taxon>Streptophyta</taxon>
        <taxon>Embryophyta</taxon>
        <taxon>Tracheophyta</taxon>
        <taxon>Spermatophyta</taxon>
        <taxon>Magnoliopsida</taxon>
        <taxon>Liliopsida</taxon>
        <taxon>Poales</taxon>
        <taxon>Poaceae</taxon>
        <taxon>BOP clade</taxon>
        <taxon>Oryzoideae</taxon>
        <taxon>Oryzeae</taxon>
        <taxon>Oryzinae</taxon>
        <taxon>Oryza</taxon>
    </lineage>
</organism>
<name>J3L1Y6_ORYBR</name>
<sequence>MPEVRRPEAHWLDRLLELRSRFHDPAKRHSSDNDLFNNADEDDDVYRLDGDEYHHHDGCGVNYEDDDEHVDGRWDRESFSKLLARAPLGEARLFAQLAFLCNMAYVIPEIKRQKKRVLARTGWEGSDSLASWQANLLFEPTVFEGAALFRLDPDGRADRPARHVVESALRAFLNSPHPLETLSDLSAYGSEGAILRDHESSNYFRALNALTRVPRRRKQPEIVWQLPGVERLQQYWWPGIAGTVFPAPPVTVRNKELITEA</sequence>
<reference evidence="1" key="2">
    <citation type="submission" date="2013-04" db="UniProtKB">
        <authorList>
            <consortium name="EnsemblPlants"/>
        </authorList>
    </citation>
    <scope>IDENTIFICATION</scope>
</reference>
<dbReference type="GO" id="GO:0008970">
    <property type="term" value="F:phospholipase A1 activity"/>
    <property type="evidence" value="ECO:0007669"/>
    <property type="project" value="InterPro"/>
</dbReference>
<proteinExistence type="predicted"/>
<accession>J3L1Y6</accession>
<dbReference type="PANTHER" id="PTHR46483">
    <property type="entry name" value="PHOSPHOLIPASE A1 PLIP2, CHLOROPLASTIC"/>
    <property type="match status" value="1"/>
</dbReference>
<dbReference type="Proteomes" id="UP000006038">
    <property type="component" value="Chromosome 1"/>
</dbReference>
<evidence type="ECO:0000313" key="1">
    <source>
        <dbReference type="EnsemblPlants" id="OB01G32420.1"/>
    </source>
</evidence>
<dbReference type="HOGENOM" id="CLU_1066998_0_0_1"/>
<evidence type="ECO:0000313" key="2">
    <source>
        <dbReference type="Proteomes" id="UP000006038"/>
    </source>
</evidence>
<reference evidence="1" key="1">
    <citation type="journal article" date="2013" name="Nat. Commun.">
        <title>Whole-genome sequencing of Oryza brachyantha reveals mechanisms underlying Oryza genome evolution.</title>
        <authorList>
            <person name="Chen J."/>
            <person name="Huang Q."/>
            <person name="Gao D."/>
            <person name="Wang J."/>
            <person name="Lang Y."/>
            <person name="Liu T."/>
            <person name="Li B."/>
            <person name="Bai Z."/>
            <person name="Luis Goicoechea J."/>
            <person name="Liang C."/>
            <person name="Chen C."/>
            <person name="Zhang W."/>
            <person name="Sun S."/>
            <person name="Liao Y."/>
            <person name="Zhang X."/>
            <person name="Yang L."/>
            <person name="Song C."/>
            <person name="Wang M."/>
            <person name="Shi J."/>
            <person name="Liu G."/>
            <person name="Liu J."/>
            <person name="Zhou H."/>
            <person name="Zhou W."/>
            <person name="Yu Q."/>
            <person name="An N."/>
            <person name="Chen Y."/>
            <person name="Cai Q."/>
            <person name="Wang B."/>
            <person name="Liu B."/>
            <person name="Min J."/>
            <person name="Huang Y."/>
            <person name="Wu H."/>
            <person name="Li Z."/>
            <person name="Zhang Y."/>
            <person name="Yin Y."/>
            <person name="Song W."/>
            <person name="Jiang J."/>
            <person name="Jackson S.A."/>
            <person name="Wing R.A."/>
            <person name="Wang J."/>
            <person name="Chen M."/>
        </authorList>
    </citation>
    <scope>NUCLEOTIDE SEQUENCE [LARGE SCALE GENOMIC DNA]</scope>
    <source>
        <strain evidence="1">cv. IRGC 101232</strain>
    </source>
</reference>
<dbReference type="eggNOG" id="ENOG502QSG6">
    <property type="taxonomic scope" value="Eukaryota"/>
</dbReference>
<dbReference type="PANTHER" id="PTHR46483:SF1">
    <property type="entry name" value="PHOSPHOLIPASE A1 PLIP1, CHLOROPLASTIC"/>
    <property type="match status" value="1"/>
</dbReference>